<proteinExistence type="predicted"/>
<evidence type="ECO:0000313" key="2">
    <source>
        <dbReference type="Proteomes" id="UP001153331"/>
    </source>
</evidence>
<name>A0ACC2I0Z1_9PLEO</name>
<dbReference type="EMBL" id="JAPHNI010000684">
    <property type="protein sequence ID" value="KAJ8108881.1"/>
    <property type="molecule type" value="Genomic_DNA"/>
</dbReference>
<protein>
    <submittedName>
        <fullName evidence="1">Uncharacterized protein</fullName>
    </submittedName>
</protein>
<sequence length="1011" mass="112988">MAGPSKGRAQKDKQQQQQVRSADNSSASRNPTQRSINKFDGNKDPHGHGQGVLDYTRPNDLKNLSEFLGLAGWATARGHSLSFIMSGPGTAPVYQDLYSYRPRHANMIFDSHSSQLTIPSTLPQRPKNFNTYGKETTLTLNTFNVVKPPSRVVHQYDIAYSGDGKDYTRRALLQKIWNSKAVKTELGEPSNLWVWDTHKLAWSGKRLARDDTRITVDLDAEEGRQPGARSNKHTVHLRWTRQVDFNGLQAFLDGQVSWSSECIDTINFYDHLMREGPSRQYTQIKKSFFQRGEQRFDLGGGVEAFKGVFASLRPVLNDKFVKSLSVNVDVANGTFWRSQELTRAVGQMFNVGPPQLAARFKDAQRDWKASRLRKDFAAFKRVGVSATHVTPHVQYTIDEIYHKDANQMTFGDPDDRSGVPDKQKRQISVAQYFKKKYNMTVTLGIPVVKMTKKVRGSNVFLPMDVLRIDANQRYNTKLSDTQTSNMIKFAVTLPKERWTAVQHGVRLLNWANDPYLKHYGLQISPNASKVNARILPSPTVQFGAGSKEATIKPQDMIAGRWRLDGRKFAMNNQQRPIKGWGVCVIAHQRAPPPQAVEQFVQKFVQIYESHGGVFASHPQHGKKPWIGQGNPADGGEMIAKVWNQTGNRYNAMPGLLIFIVNDRNVDMYRRIKKSCDIRFGVPSQILQAKHVMSASPQYISNVCMKVNAKLGGATCVAKSALIPKINPKAASTPTMVVGADVSHPAPGAGSEHAASFAAITVSADAHFAKYWADVQTNGNRVEMITTSNIQDHFGPMAKNWMQRLGQGKAPARVIYIRDGVSEGQYSAVLEEEVRDMKSFFAQLGGTVPKFTVVIAGKRHHIRFFPDAGKGDRNGNPLPGTLVETGCTHPFEFDFYLCSHVAIKGTARPIHYHCILNEGGWAAPEIQQFIFEHSYHYVRSTTPVSLHPAVYYAHLAADRARAHLNESPVSSGKKESHAERTSDTGSSNRNVEVPPLMPLQNARGLKDVMWFI</sequence>
<accession>A0ACC2I0Z1</accession>
<evidence type="ECO:0000313" key="1">
    <source>
        <dbReference type="EMBL" id="KAJ8108881.1"/>
    </source>
</evidence>
<comment type="caution">
    <text evidence="1">The sequence shown here is derived from an EMBL/GenBank/DDBJ whole genome shotgun (WGS) entry which is preliminary data.</text>
</comment>
<reference evidence="1" key="1">
    <citation type="submission" date="2022-11" db="EMBL/GenBank/DDBJ databases">
        <title>Genome Sequence of Boeremia exigua.</title>
        <authorList>
            <person name="Buettner E."/>
        </authorList>
    </citation>
    <scope>NUCLEOTIDE SEQUENCE</scope>
    <source>
        <strain evidence="1">CU02</strain>
    </source>
</reference>
<keyword evidence="2" id="KW-1185">Reference proteome</keyword>
<gene>
    <name evidence="1" type="ORF">OPT61_g7863</name>
</gene>
<dbReference type="Proteomes" id="UP001153331">
    <property type="component" value="Unassembled WGS sequence"/>
</dbReference>
<organism evidence="1 2">
    <name type="scientific">Boeremia exigua</name>
    <dbReference type="NCBI Taxonomy" id="749465"/>
    <lineage>
        <taxon>Eukaryota</taxon>
        <taxon>Fungi</taxon>
        <taxon>Dikarya</taxon>
        <taxon>Ascomycota</taxon>
        <taxon>Pezizomycotina</taxon>
        <taxon>Dothideomycetes</taxon>
        <taxon>Pleosporomycetidae</taxon>
        <taxon>Pleosporales</taxon>
        <taxon>Pleosporineae</taxon>
        <taxon>Didymellaceae</taxon>
        <taxon>Boeremia</taxon>
    </lineage>
</organism>